<name>A0A1D6P8G7_MAIZE</name>
<dbReference type="AlphaFoldDB" id="A0A1D6P8G7"/>
<gene>
    <name evidence="1" type="ORF">ZEAMMB73_Zm00001d047301</name>
</gene>
<organism evidence="1">
    <name type="scientific">Zea mays</name>
    <name type="common">Maize</name>
    <dbReference type="NCBI Taxonomy" id="4577"/>
    <lineage>
        <taxon>Eukaryota</taxon>
        <taxon>Viridiplantae</taxon>
        <taxon>Streptophyta</taxon>
        <taxon>Embryophyta</taxon>
        <taxon>Tracheophyta</taxon>
        <taxon>Spermatophyta</taxon>
        <taxon>Magnoliopsida</taxon>
        <taxon>Liliopsida</taxon>
        <taxon>Poales</taxon>
        <taxon>Poaceae</taxon>
        <taxon>PACMAD clade</taxon>
        <taxon>Panicoideae</taxon>
        <taxon>Andropogonodae</taxon>
        <taxon>Andropogoneae</taxon>
        <taxon>Tripsacinae</taxon>
        <taxon>Zea</taxon>
    </lineage>
</organism>
<sequence>MRAWPREDPSFLPLPRLPLAPPLKNVLRMFSAFEMFSRPILLQLKYLMLL</sequence>
<evidence type="ECO:0000313" key="1">
    <source>
        <dbReference type="EMBL" id="AQL06123.1"/>
    </source>
</evidence>
<reference evidence="1" key="1">
    <citation type="submission" date="2015-12" db="EMBL/GenBank/DDBJ databases">
        <title>Update maize B73 reference genome by single molecule sequencing technologies.</title>
        <authorList>
            <consortium name="Maize Genome Sequencing Project"/>
            <person name="Ware D."/>
        </authorList>
    </citation>
    <scope>NUCLEOTIDE SEQUENCE</scope>
    <source>
        <tissue evidence="1">Seedling</tissue>
    </source>
</reference>
<dbReference type="EMBL" id="CM000785">
    <property type="protein sequence ID" value="AQL06123.1"/>
    <property type="molecule type" value="Genomic_DNA"/>
</dbReference>
<protein>
    <submittedName>
        <fullName evidence="1">Uncharacterized protein</fullName>
    </submittedName>
</protein>
<proteinExistence type="predicted"/>
<accession>A0A1D6P8G7</accession>